<protein>
    <submittedName>
        <fullName evidence="1">Uncharacterized protein</fullName>
    </submittedName>
</protein>
<keyword evidence="2" id="KW-1185">Reference proteome</keyword>
<dbReference type="InParanoid" id="A0A194X2Y7"/>
<feature type="non-terminal residue" evidence="1">
    <location>
        <position position="68"/>
    </location>
</feature>
<dbReference type="GeneID" id="28825075"/>
<sequence length="68" mass="7427">MLTLSATLTTRTIVQAPHVDDIINGPIRDVFLKHAANLAFCLCLQHRHHTVGADKAVVKVEGTAHLMD</sequence>
<proteinExistence type="predicted"/>
<dbReference type="KEGG" id="psco:LY89DRAFT_686710"/>
<name>A0A194X2Y7_MOLSC</name>
<organism evidence="1 2">
    <name type="scientific">Mollisia scopiformis</name>
    <name type="common">Conifer needle endophyte fungus</name>
    <name type="synonym">Phialocephala scopiformis</name>
    <dbReference type="NCBI Taxonomy" id="149040"/>
    <lineage>
        <taxon>Eukaryota</taxon>
        <taxon>Fungi</taxon>
        <taxon>Dikarya</taxon>
        <taxon>Ascomycota</taxon>
        <taxon>Pezizomycotina</taxon>
        <taxon>Leotiomycetes</taxon>
        <taxon>Helotiales</taxon>
        <taxon>Mollisiaceae</taxon>
        <taxon>Mollisia</taxon>
    </lineage>
</organism>
<evidence type="ECO:0000313" key="1">
    <source>
        <dbReference type="EMBL" id="KUJ14197.1"/>
    </source>
</evidence>
<accession>A0A194X2Y7</accession>
<reference evidence="1 2" key="1">
    <citation type="submission" date="2015-10" db="EMBL/GenBank/DDBJ databases">
        <title>Full genome of DAOMC 229536 Phialocephala scopiformis, a fungal endophyte of spruce producing the potent anti-insectan compound rugulosin.</title>
        <authorList>
            <consortium name="DOE Joint Genome Institute"/>
            <person name="Walker A.K."/>
            <person name="Frasz S.L."/>
            <person name="Seifert K.A."/>
            <person name="Miller J.D."/>
            <person name="Mondo S.J."/>
            <person name="Labutti K."/>
            <person name="Lipzen A."/>
            <person name="Dockter R."/>
            <person name="Kennedy M."/>
            <person name="Grigoriev I.V."/>
            <person name="Spatafora J.W."/>
        </authorList>
    </citation>
    <scope>NUCLEOTIDE SEQUENCE [LARGE SCALE GENOMIC DNA]</scope>
    <source>
        <strain evidence="1 2">CBS 120377</strain>
    </source>
</reference>
<dbReference type="RefSeq" id="XP_018068552.1">
    <property type="nucleotide sequence ID" value="XM_018215349.1"/>
</dbReference>
<gene>
    <name evidence="1" type="ORF">LY89DRAFT_686710</name>
</gene>
<dbReference type="Proteomes" id="UP000070700">
    <property type="component" value="Unassembled WGS sequence"/>
</dbReference>
<evidence type="ECO:0000313" key="2">
    <source>
        <dbReference type="Proteomes" id="UP000070700"/>
    </source>
</evidence>
<dbReference type="EMBL" id="KQ947420">
    <property type="protein sequence ID" value="KUJ14197.1"/>
    <property type="molecule type" value="Genomic_DNA"/>
</dbReference>
<dbReference type="AlphaFoldDB" id="A0A194X2Y7"/>
<dbReference type="OrthoDB" id="3543882at2759"/>